<reference evidence="4" key="1">
    <citation type="journal article" date="2019" name="Int. J. Syst. Evol. Microbiol.">
        <title>The Global Catalogue of Microorganisms (GCM) 10K type strain sequencing project: providing services to taxonomists for standard genome sequencing and annotation.</title>
        <authorList>
            <consortium name="The Broad Institute Genomics Platform"/>
            <consortium name="The Broad Institute Genome Sequencing Center for Infectious Disease"/>
            <person name="Wu L."/>
            <person name="Ma J."/>
        </authorList>
    </citation>
    <scope>NUCLEOTIDE SEQUENCE [LARGE SCALE GENOMIC DNA]</scope>
    <source>
        <strain evidence="4">JCM 18015</strain>
    </source>
</reference>
<dbReference type="Proteomes" id="UP001499910">
    <property type="component" value="Unassembled WGS sequence"/>
</dbReference>
<dbReference type="SUPFAM" id="SSF53448">
    <property type="entry name" value="Nucleotide-diphospho-sugar transferases"/>
    <property type="match status" value="1"/>
</dbReference>
<dbReference type="PANTHER" id="PTHR43777:SF1">
    <property type="entry name" value="MOLYBDENUM COFACTOR CYTIDYLYLTRANSFERASE"/>
    <property type="match status" value="1"/>
</dbReference>
<evidence type="ECO:0000313" key="3">
    <source>
        <dbReference type="EMBL" id="GAA5081353.1"/>
    </source>
</evidence>
<evidence type="ECO:0000259" key="2">
    <source>
        <dbReference type="Pfam" id="PF12804"/>
    </source>
</evidence>
<dbReference type="InterPro" id="IPR025877">
    <property type="entry name" value="MobA-like_NTP_Trfase"/>
</dbReference>
<proteinExistence type="predicted"/>
<gene>
    <name evidence="3" type="ORF">GCM10023209_35960</name>
</gene>
<evidence type="ECO:0000256" key="1">
    <source>
        <dbReference type="ARBA" id="ARBA00022842"/>
    </source>
</evidence>
<organism evidence="3 4">
    <name type="scientific">[Roseibacterium] beibuensis</name>
    <dbReference type="NCBI Taxonomy" id="1193142"/>
    <lineage>
        <taxon>Bacteria</taxon>
        <taxon>Pseudomonadati</taxon>
        <taxon>Pseudomonadota</taxon>
        <taxon>Alphaproteobacteria</taxon>
        <taxon>Rhodobacterales</taxon>
        <taxon>Roseobacteraceae</taxon>
        <taxon>Roseicyclus</taxon>
    </lineage>
</organism>
<evidence type="ECO:0000313" key="4">
    <source>
        <dbReference type="Proteomes" id="UP001499910"/>
    </source>
</evidence>
<dbReference type="CDD" id="cd04182">
    <property type="entry name" value="GT_2_like_f"/>
    <property type="match status" value="1"/>
</dbReference>
<dbReference type="InterPro" id="IPR029044">
    <property type="entry name" value="Nucleotide-diphossugar_trans"/>
</dbReference>
<sequence length="194" mass="20538">MDIVLLAAGRATRMRGADKMLEQVPAMLGTEPLIRAMARRCARVGPTRVVIAPGQDARRAALEGVEAEIVEAPEGDGMAASIAAGVHGRTGPVILVLADMPGITAKDIYLLAGLSRQAPDAILRAAAADGRPGHPVLFPADLRPELEALNGDTGARSVLQAHKSRVHLVPLEDDRALIDLDTPEDWADWRAATR</sequence>
<dbReference type="Pfam" id="PF12804">
    <property type="entry name" value="NTP_transf_3"/>
    <property type="match status" value="1"/>
</dbReference>
<protein>
    <submittedName>
        <fullName evidence="3">Nucleotidyltransferase family protein</fullName>
    </submittedName>
</protein>
<dbReference type="PANTHER" id="PTHR43777">
    <property type="entry name" value="MOLYBDENUM COFACTOR CYTIDYLYLTRANSFERASE"/>
    <property type="match status" value="1"/>
</dbReference>
<keyword evidence="4" id="KW-1185">Reference proteome</keyword>
<accession>A0ABP9LMF4</accession>
<keyword evidence="1" id="KW-0460">Magnesium</keyword>
<dbReference type="Gene3D" id="3.90.550.10">
    <property type="entry name" value="Spore Coat Polysaccharide Biosynthesis Protein SpsA, Chain A"/>
    <property type="match status" value="1"/>
</dbReference>
<dbReference type="EMBL" id="BAABHW010000007">
    <property type="protein sequence ID" value="GAA5081353.1"/>
    <property type="molecule type" value="Genomic_DNA"/>
</dbReference>
<feature type="domain" description="MobA-like NTP transferase" evidence="2">
    <location>
        <begin position="4"/>
        <end position="164"/>
    </location>
</feature>
<name>A0ABP9LMF4_9RHOB</name>
<comment type="caution">
    <text evidence="3">The sequence shown here is derived from an EMBL/GenBank/DDBJ whole genome shotgun (WGS) entry which is preliminary data.</text>
</comment>